<keyword evidence="1" id="KW-0812">Transmembrane</keyword>
<keyword evidence="1" id="KW-1133">Transmembrane helix</keyword>
<dbReference type="Proteomes" id="UP000011976">
    <property type="component" value="Unassembled WGS sequence"/>
</dbReference>
<gene>
    <name evidence="2" type="ORF">PANT_18c00025</name>
</gene>
<protein>
    <submittedName>
        <fullName evidence="2">Uncharacterized protein</fullName>
    </submittedName>
</protein>
<dbReference type="AlphaFoldDB" id="M9LYA9"/>
<accession>M9LYA9</accession>
<evidence type="ECO:0000256" key="1">
    <source>
        <dbReference type="SAM" id="Phobius"/>
    </source>
</evidence>
<name>M9LYA9_PSEA3</name>
<feature type="transmembrane region" description="Helical" evidence="1">
    <location>
        <begin position="62"/>
        <end position="84"/>
    </location>
</feature>
<evidence type="ECO:0000313" key="2">
    <source>
        <dbReference type="EMBL" id="GAC75709.1"/>
    </source>
</evidence>
<reference evidence="3" key="1">
    <citation type="journal article" date="2013" name="Genome Announc.">
        <title>Genome sequence of the basidiomycetous yeast Pseudozyma antarctica T-34, a producer of the glycolipid biosurfactants mannosylerythritol lipids.</title>
        <authorList>
            <person name="Morita T."/>
            <person name="Koike H."/>
            <person name="Koyama Y."/>
            <person name="Hagiwara H."/>
            <person name="Ito E."/>
            <person name="Fukuoka T."/>
            <person name="Imura T."/>
            <person name="Machida M."/>
            <person name="Kitamoto D."/>
        </authorList>
    </citation>
    <scope>NUCLEOTIDE SEQUENCE [LARGE SCALE GENOMIC DNA]</scope>
    <source>
        <strain evidence="3">T-34</strain>
    </source>
</reference>
<dbReference type="OrthoDB" id="10323148at2759"/>
<evidence type="ECO:0000313" key="3">
    <source>
        <dbReference type="Proteomes" id="UP000011976"/>
    </source>
</evidence>
<organism evidence="2 3">
    <name type="scientific">Pseudozyma antarctica (strain T-34)</name>
    <name type="common">Yeast</name>
    <name type="synonym">Candida antarctica</name>
    <dbReference type="NCBI Taxonomy" id="1151754"/>
    <lineage>
        <taxon>Eukaryota</taxon>
        <taxon>Fungi</taxon>
        <taxon>Dikarya</taxon>
        <taxon>Basidiomycota</taxon>
        <taxon>Ustilaginomycotina</taxon>
        <taxon>Ustilaginomycetes</taxon>
        <taxon>Ustilaginales</taxon>
        <taxon>Ustilaginaceae</taxon>
        <taxon>Moesziomyces</taxon>
    </lineage>
</organism>
<sequence>MLPAGATMPLCPTTEQNARVKAVRARAGRAFVKAHVVGIDINTRPSDPPFCQQSSAHLSFNMFFKTLCIFFVAPLISSVVAGNAMRRFATNDKLVSRYCNRYDPPKGQFVCFQYNGNIRDGMTSTDASMHGYVNSAGTRFVVMFDGPTEAFSTGRMDVVISNSNPCLEVSTLDSGGDSREYQGCSYSPPIWVY</sequence>
<dbReference type="EMBL" id="DF196784">
    <property type="protein sequence ID" value="GAC75709.1"/>
    <property type="molecule type" value="Genomic_DNA"/>
</dbReference>
<proteinExistence type="predicted"/>
<keyword evidence="1" id="KW-0472">Membrane</keyword>